<dbReference type="InterPro" id="IPR000060">
    <property type="entry name" value="BCCT_transptr"/>
</dbReference>
<feature type="transmembrane region" description="Helical" evidence="8">
    <location>
        <begin position="451"/>
        <end position="472"/>
    </location>
</feature>
<evidence type="ECO:0000256" key="5">
    <source>
        <dbReference type="ARBA" id="ARBA00022692"/>
    </source>
</evidence>
<evidence type="ECO:0000313" key="9">
    <source>
        <dbReference type="EMBL" id="TNK89792.1"/>
    </source>
</evidence>
<dbReference type="AlphaFoldDB" id="A0A5C4THL4"/>
<proteinExistence type="inferred from homology"/>
<dbReference type="Proteomes" id="UP000313312">
    <property type="component" value="Unassembled WGS sequence"/>
</dbReference>
<evidence type="ECO:0000313" key="10">
    <source>
        <dbReference type="Proteomes" id="UP000313312"/>
    </source>
</evidence>
<feature type="transmembrane region" description="Helical" evidence="8">
    <location>
        <begin position="89"/>
        <end position="110"/>
    </location>
</feature>
<evidence type="ECO:0000256" key="7">
    <source>
        <dbReference type="ARBA" id="ARBA00023136"/>
    </source>
</evidence>
<feature type="transmembrane region" description="Helical" evidence="8">
    <location>
        <begin position="12"/>
        <end position="45"/>
    </location>
</feature>
<keyword evidence="3" id="KW-0813">Transport</keyword>
<feature type="transmembrane region" description="Helical" evidence="8">
    <location>
        <begin position="263"/>
        <end position="283"/>
    </location>
</feature>
<feature type="transmembrane region" description="Helical" evidence="8">
    <location>
        <begin position="145"/>
        <end position="163"/>
    </location>
</feature>
<accession>A0A5C4THL4</accession>
<protein>
    <submittedName>
        <fullName evidence="9">Glycine/betaine ABC transporter</fullName>
    </submittedName>
</protein>
<feature type="transmembrane region" description="Helical" evidence="8">
    <location>
        <begin position="191"/>
        <end position="210"/>
    </location>
</feature>
<comment type="similarity">
    <text evidence="2">Belongs to the BCCT transporter (TC 2.A.15) family.</text>
</comment>
<dbReference type="PANTHER" id="PTHR30047">
    <property type="entry name" value="HIGH-AFFINITY CHOLINE TRANSPORT PROTEIN-RELATED"/>
    <property type="match status" value="1"/>
</dbReference>
<feature type="transmembrane region" description="Helical" evidence="8">
    <location>
        <begin position="51"/>
        <end position="69"/>
    </location>
</feature>
<evidence type="ECO:0000256" key="4">
    <source>
        <dbReference type="ARBA" id="ARBA00022475"/>
    </source>
</evidence>
<dbReference type="EMBL" id="QFCR01000039">
    <property type="protein sequence ID" value="TNK89792.1"/>
    <property type="molecule type" value="Genomic_DNA"/>
</dbReference>
<dbReference type="RefSeq" id="WP_103450899.1">
    <property type="nucleotide sequence ID" value="NZ_CP168673.1"/>
</dbReference>
<evidence type="ECO:0000256" key="2">
    <source>
        <dbReference type="ARBA" id="ARBA00005658"/>
    </source>
</evidence>
<dbReference type="Pfam" id="PF02028">
    <property type="entry name" value="BCCT"/>
    <property type="match status" value="1"/>
</dbReference>
<keyword evidence="6 8" id="KW-1133">Transmembrane helix</keyword>
<keyword evidence="5 8" id="KW-0812">Transmembrane</keyword>
<evidence type="ECO:0000256" key="3">
    <source>
        <dbReference type="ARBA" id="ARBA00022448"/>
    </source>
</evidence>
<comment type="caution">
    <text evidence="9">The sequence shown here is derived from an EMBL/GenBank/DDBJ whole genome shotgun (WGS) entry which is preliminary data.</text>
</comment>
<feature type="transmembrane region" description="Helical" evidence="8">
    <location>
        <begin position="348"/>
        <end position="372"/>
    </location>
</feature>
<reference evidence="9 10" key="1">
    <citation type="submission" date="2018-05" db="EMBL/GenBank/DDBJ databases">
        <title>Lactobacillus sanfranciscensis Ah4 draft denome sequence.</title>
        <authorList>
            <person name="Zhang G."/>
        </authorList>
    </citation>
    <scope>NUCLEOTIDE SEQUENCE [LARGE SCALE GENOMIC DNA]</scope>
    <source>
        <strain evidence="9 10">Ah4</strain>
    </source>
</reference>
<evidence type="ECO:0000256" key="6">
    <source>
        <dbReference type="ARBA" id="ARBA00022989"/>
    </source>
</evidence>
<comment type="subcellular location">
    <subcellularLocation>
        <location evidence="1">Cell membrane</location>
        <topology evidence="1">Multi-pass membrane protein</topology>
    </subcellularLocation>
</comment>
<dbReference type="GO" id="GO:0005886">
    <property type="term" value="C:plasma membrane"/>
    <property type="evidence" value="ECO:0007669"/>
    <property type="project" value="UniProtKB-SubCell"/>
</dbReference>
<evidence type="ECO:0000256" key="1">
    <source>
        <dbReference type="ARBA" id="ARBA00004651"/>
    </source>
</evidence>
<evidence type="ECO:0000256" key="8">
    <source>
        <dbReference type="SAM" id="Phobius"/>
    </source>
</evidence>
<feature type="transmembrane region" description="Helical" evidence="8">
    <location>
        <begin position="230"/>
        <end position="251"/>
    </location>
</feature>
<sequence>MIFKHFNIDKYVFIPTILIFAVVSAILIMGGSSLQGFLTVALAWITKQMGWAYMMIYIVNFIFFMWLLFSKYGAIRLGDPHSTPQYSNLQWGSMVFATAIDASILMLSIVDPIRYVSSPPFGIKPFSQNAYNYAHMLGQFDWGPMAWMMYAPAAIAIGYILFVKKGHVQRLSKSITFIQGDEKWKYALRQLVDFLIVFGIMGGVGSSVGMEIPIISNVLSSLTGLPDNMTLKIGLFGLLFVIFAWTVWHGLNGGIDKLSDMHIWTAIIFLAFVLLVGPTIYILSSETNSLGLLTSNFVSLSTNTVPNGTPDIANSEVIFYWGWWLAYMPAMGLFIARISKGRTIRQILLGMLGYGSAGCLSFYAILGGYSLWLQKTGVINLVHILNTKGQEAVITAVLSSLPFRSIVFIVYCISCFIFLATTISSSAYIVSSFTSLKLKDNQEPSQFNRMTWVIIFVLFSFGIVVVGGFNTVETFCAISGFPLMFVCIMILVSIYHMVKNDEGIVLKAKGMDDMRIEKKKEKMQRIRAKRMAARLNRNTDDDD</sequence>
<dbReference type="PANTHER" id="PTHR30047:SF7">
    <property type="entry name" value="HIGH-AFFINITY CHOLINE TRANSPORT PROTEIN"/>
    <property type="match status" value="1"/>
</dbReference>
<feature type="transmembrane region" description="Helical" evidence="8">
    <location>
        <begin position="478"/>
        <end position="498"/>
    </location>
</feature>
<name>A0A5C4THL4_FRUSA</name>
<organism evidence="9 10">
    <name type="scientific">Fructilactobacillus sanfranciscensis</name>
    <name type="common">Lactobacillus sanfranciscensis</name>
    <dbReference type="NCBI Taxonomy" id="1625"/>
    <lineage>
        <taxon>Bacteria</taxon>
        <taxon>Bacillati</taxon>
        <taxon>Bacillota</taxon>
        <taxon>Bacilli</taxon>
        <taxon>Lactobacillales</taxon>
        <taxon>Lactobacillaceae</taxon>
        <taxon>Fructilactobacillus</taxon>
    </lineage>
</organism>
<keyword evidence="4" id="KW-1003">Cell membrane</keyword>
<dbReference type="GO" id="GO:0022857">
    <property type="term" value="F:transmembrane transporter activity"/>
    <property type="evidence" value="ECO:0007669"/>
    <property type="project" value="InterPro"/>
</dbReference>
<feature type="transmembrane region" description="Helical" evidence="8">
    <location>
        <begin position="318"/>
        <end position="336"/>
    </location>
</feature>
<gene>
    <name evidence="9" type="ORF">DID87_06850</name>
</gene>
<feature type="transmembrane region" description="Helical" evidence="8">
    <location>
        <begin position="406"/>
        <end position="430"/>
    </location>
</feature>
<keyword evidence="7 8" id="KW-0472">Membrane</keyword>